<keyword evidence="1" id="KW-0521">NADP</keyword>
<dbReference type="AlphaFoldDB" id="A0A0V0R6E6"/>
<dbReference type="PANTHER" id="PTHR48106:SF18">
    <property type="entry name" value="QUINONE OXIDOREDUCTASE PIG3"/>
    <property type="match status" value="1"/>
</dbReference>
<keyword evidence="2" id="KW-0560">Oxidoreductase</keyword>
<dbReference type="GO" id="GO:0070402">
    <property type="term" value="F:NADPH binding"/>
    <property type="evidence" value="ECO:0007669"/>
    <property type="project" value="TreeGrafter"/>
</dbReference>
<dbReference type="InterPro" id="IPR013154">
    <property type="entry name" value="ADH-like_N"/>
</dbReference>
<dbReference type="InterPro" id="IPR011032">
    <property type="entry name" value="GroES-like_sf"/>
</dbReference>
<evidence type="ECO:0000313" key="4">
    <source>
        <dbReference type="EMBL" id="KRX10043.1"/>
    </source>
</evidence>
<feature type="domain" description="Alcohol dehydrogenase-like N-terminal" evidence="3">
    <location>
        <begin position="44"/>
        <end position="104"/>
    </location>
</feature>
<dbReference type="Pfam" id="PF08240">
    <property type="entry name" value="ADH_N"/>
    <property type="match status" value="1"/>
</dbReference>
<keyword evidence="5" id="KW-1185">Reference proteome</keyword>
<organism evidence="4 5">
    <name type="scientific">Pseudocohnilembus persalinus</name>
    <name type="common">Ciliate</name>
    <dbReference type="NCBI Taxonomy" id="266149"/>
    <lineage>
        <taxon>Eukaryota</taxon>
        <taxon>Sar</taxon>
        <taxon>Alveolata</taxon>
        <taxon>Ciliophora</taxon>
        <taxon>Intramacronucleata</taxon>
        <taxon>Oligohymenophorea</taxon>
        <taxon>Scuticociliatia</taxon>
        <taxon>Philasterida</taxon>
        <taxon>Pseudocohnilembidae</taxon>
        <taxon>Pseudocohnilembus</taxon>
    </lineage>
</organism>
<dbReference type="InParanoid" id="A0A0V0R6E6"/>
<dbReference type="Gene3D" id="3.90.180.10">
    <property type="entry name" value="Medium-chain alcohol dehydrogenases, catalytic domain"/>
    <property type="match status" value="1"/>
</dbReference>
<name>A0A0V0R6E6_PSEPJ</name>
<accession>A0A0V0R6E6</accession>
<sequence>MNVILTKGSNFMNQQLPSEAHGIVIEEKGAKLKTGALKIPFLQDNDLLIKVHAAPINHSDLNELQGKHSLEKKFPNIPGGEGSGTVFLAKGAEAQKYMGKKVVFRVKPDSLIGTYADFSIANANSVAMLNDDTDLNQAALQVSEILNNNTHAIQAQNIQQFLYQDIEKAIKEYEKNSEQKKILIVSKIK</sequence>
<dbReference type="SUPFAM" id="SSF50129">
    <property type="entry name" value="GroES-like"/>
    <property type="match status" value="1"/>
</dbReference>
<comment type="caution">
    <text evidence="4">The sequence shown here is derived from an EMBL/GenBank/DDBJ whole genome shotgun (WGS) entry which is preliminary data.</text>
</comment>
<evidence type="ECO:0000259" key="3">
    <source>
        <dbReference type="Pfam" id="PF08240"/>
    </source>
</evidence>
<evidence type="ECO:0000256" key="1">
    <source>
        <dbReference type="ARBA" id="ARBA00022857"/>
    </source>
</evidence>
<gene>
    <name evidence="4" type="ORF">PPERSA_08446</name>
</gene>
<dbReference type="PANTHER" id="PTHR48106">
    <property type="entry name" value="QUINONE OXIDOREDUCTASE PIG3-RELATED"/>
    <property type="match status" value="1"/>
</dbReference>
<reference evidence="4 5" key="1">
    <citation type="journal article" date="2015" name="Sci. Rep.">
        <title>Genome of the facultative scuticociliatosis pathogen Pseudocohnilembus persalinus provides insight into its virulence through horizontal gene transfer.</title>
        <authorList>
            <person name="Xiong J."/>
            <person name="Wang G."/>
            <person name="Cheng J."/>
            <person name="Tian M."/>
            <person name="Pan X."/>
            <person name="Warren A."/>
            <person name="Jiang C."/>
            <person name="Yuan D."/>
            <person name="Miao W."/>
        </authorList>
    </citation>
    <scope>NUCLEOTIDE SEQUENCE [LARGE SCALE GENOMIC DNA]</scope>
    <source>
        <strain evidence="4">36N120E</strain>
    </source>
</reference>
<evidence type="ECO:0000256" key="2">
    <source>
        <dbReference type="ARBA" id="ARBA00023002"/>
    </source>
</evidence>
<dbReference type="OrthoDB" id="7482721at2759"/>
<evidence type="ECO:0000313" key="5">
    <source>
        <dbReference type="Proteomes" id="UP000054937"/>
    </source>
</evidence>
<dbReference type="GO" id="GO:0016651">
    <property type="term" value="F:oxidoreductase activity, acting on NAD(P)H"/>
    <property type="evidence" value="ECO:0007669"/>
    <property type="project" value="TreeGrafter"/>
</dbReference>
<dbReference type="EMBL" id="LDAU01000040">
    <property type="protein sequence ID" value="KRX10043.1"/>
    <property type="molecule type" value="Genomic_DNA"/>
</dbReference>
<proteinExistence type="predicted"/>
<protein>
    <submittedName>
        <fullName evidence="4">GroES (Chaperonin 10)-like protein</fullName>
    </submittedName>
</protein>
<dbReference type="Proteomes" id="UP000054937">
    <property type="component" value="Unassembled WGS sequence"/>
</dbReference>